<evidence type="ECO:0000313" key="2">
    <source>
        <dbReference type="Proteomes" id="UP001057402"/>
    </source>
</evidence>
<protein>
    <submittedName>
        <fullName evidence="1">Uncharacterized protein</fullName>
    </submittedName>
</protein>
<comment type="caution">
    <text evidence="1">The sequence shown here is derived from an EMBL/GenBank/DDBJ whole genome shotgun (WGS) entry which is preliminary data.</text>
</comment>
<gene>
    <name evidence="1" type="ORF">MLD38_039226</name>
</gene>
<sequence length="485" mass="53180">MAEAKVVMNGAAEWRVDMMDGTEKTLAPKQGLTERVCEGVMNQISRSFSKFCIFLKKAREIGQDDPRKLIHCLKVGVALTVVSLFYYMRPLYEGVGRNAMWAVMTVVVVFEYTEGSTVCGTVLAGLLGVGVNFLADQSGEQLKPFVIGISLFVLVSAATFSRFIPTIKAQFDYCALIFILTFSLVSISGYRVDKLLTLACQRISTVSIGTSLCIGVSMIVCPIWAGEELHKSIIRNTEKLSNSLEGITSEFLSGSKSNRESSKNLNGYKCVLNSKAAEETMANLARWEPAHGRFAFRFPCERASLRGCAYCLEALHSCMITENQVNPLHFSLFPSSHNMESKFKFVNAEQVPQHVDKQFSKLCLELISKTLAVLGDVTVVVKSMRKTSVLDALLTETDGAVKDLKDYLSDVSTLMVPSSSSASEGAQTISDIMDVIPAMTFASLLIEMSTRTKAIAGAVQELSESANFRPDTDPKAMKQSTTQRP</sequence>
<dbReference type="Proteomes" id="UP001057402">
    <property type="component" value="Chromosome 12"/>
</dbReference>
<reference evidence="2" key="1">
    <citation type="journal article" date="2023" name="Front. Plant Sci.">
        <title>Chromosomal-level genome assembly of Melastoma candidum provides insights into trichome evolution.</title>
        <authorList>
            <person name="Zhong Y."/>
            <person name="Wu W."/>
            <person name="Sun C."/>
            <person name="Zou P."/>
            <person name="Liu Y."/>
            <person name="Dai S."/>
            <person name="Zhou R."/>
        </authorList>
    </citation>
    <scope>NUCLEOTIDE SEQUENCE [LARGE SCALE GENOMIC DNA]</scope>
</reference>
<proteinExistence type="predicted"/>
<organism evidence="1 2">
    <name type="scientific">Melastoma candidum</name>
    <dbReference type="NCBI Taxonomy" id="119954"/>
    <lineage>
        <taxon>Eukaryota</taxon>
        <taxon>Viridiplantae</taxon>
        <taxon>Streptophyta</taxon>
        <taxon>Embryophyta</taxon>
        <taxon>Tracheophyta</taxon>
        <taxon>Spermatophyta</taxon>
        <taxon>Magnoliopsida</taxon>
        <taxon>eudicotyledons</taxon>
        <taxon>Gunneridae</taxon>
        <taxon>Pentapetalae</taxon>
        <taxon>rosids</taxon>
        <taxon>malvids</taxon>
        <taxon>Myrtales</taxon>
        <taxon>Melastomataceae</taxon>
        <taxon>Melastomatoideae</taxon>
        <taxon>Melastomateae</taxon>
        <taxon>Melastoma</taxon>
    </lineage>
</organism>
<dbReference type="EMBL" id="CM042891">
    <property type="protein sequence ID" value="KAI4303618.1"/>
    <property type="molecule type" value="Genomic_DNA"/>
</dbReference>
<evidence type="ECO:0000313" key="1">
    <source>
        <dbReference type="EMBL" id="KAI4303618.1"/>
    </source>
</evidence>
<name>A0ACB9L238_9MYRT</name>
<keyword evidence="2" id="KW-1185">Reference proteome</keyword>
<accession>A0ACB9L238</accession>